<dbReference type="RefSeq" id="WP_184759677.1">
    <property type="nucleotide sequence ID" value="NZ_BAABEK010000024.1"/>
</dbReference>
<sequence length="591" mass="63450">MTRLYVAPTGNDLWPGTSEQPFATLERARDHARTLPSDVVVSLRAGTYTLTSTFDLTEDDSGVTYQAHGHGTPEREEVVISGGRAISGWRREGELWRAEVGDLDTRRLSVDGRRAERATLDGIPGTVTRTESGYVTDSTVPQSWRSPADIEFVYRGLYPWTEARLSVADISGDERSTTITMAQPAFGWADDLYNSAWEGAESHGPGAPSSVENSATFLSRPGTFALDRSTPGEHVLYYLPRPGEDPERARVVAPALQTLVHARRTRGVSFRGVTFADATWLRPGRPEGFLHYHGNGYYEGGSIEKVTFADGQAWVTVPQESAAIPANVVFENCEHVTVEGCRFTRLGATALRFSGGSRENTVLGSVFDDISGGGVSIGAATAPEGNHGNRVENNWIHHVGQEYSGSPGISLTATQNSAVAHNQVNDVPHCGIVINGGEDAYGGRILHNLTFNTMGVLADGGGIYLSSSQGTSGADRTVVRGNVIRDTLTPYNFGLYTDYGTAWATVEGNVVCRGDNTAVLQVWPPLENVVYTGNFWDADPIGLDALPEGVVYEKNSTLPKDGFDQALGETAGAGILAEAGLEPAYRHLLAG</sequence>
<dbReference type="PANTHER" id="PTHR36453:SF1">
    <property type="entry name" value="RIGHT HANDED BETA HELIX DOMAIN-CONTAINING PROTEIN"/>
    <property type="match status" value="1"/>
</dbReference>
<dbReference type="InterPro" id="IPR011050">
    <property type="entry name" value="Pectin_lyase_fold/virulence"/>
</dbReference>
<keyword evidence="3" id="KW-1185">Reference proteome</keyword>
<reference evidence="2 3" key="1">
    <citation type="submission" date="2020-08" db="EMBL/GenBank/DDBJ databases">
        <title>Sequencing the genomes of 1000 actinobacteria strains.</title>
        <authorList>
            <person name="Klenk H.-P."/>
        </authorList>
    </citation>
    <scope>NUCLEOTIDE SEQUENCE [LARGE SCALE GENOMIC DNA]</scope>
    <source>
        <strain evidence="2 3">DSM 43023</strain>
    </source>
</reference>
<dbReference type="AlphaFoldDB" id="A0A7W7S4J2"/>
<comment type="caution">
    <text evidence="2">The sequence shown here is derived from an EMBL/GenBank/DDBJ whole genome shotgun (WGS) entry which is preliminary data.</text>
</comment>
<dbReference type="InterPro" id="IPR039448">
    <property type="entry name" value="Beta_helix"/>
</dbReference>
<dbReference type="PANTHER" id="PTHR36453">
    <property type="entry name" value="SECRETED PROTEIN-RELATED"/>
    <property type="match status" value="1"/>
</dbReference>
<dbReference type="SUPFAM" id="SSF51126">
    <property type="entry name" value="Pectin lyase-like"/>
    <property type="match status" value="1"/>
</dbReference>
<dbReference type="Gene3D" id="2.160.20.10">
    <property type="entry name" value="Single-stranded right-handed beta-helix, Pectin lyase-like"/>
    <property type="match status" value="2"/>
</dbReference>
<gene>
    <name evidence="2" type="ORF">FHR32_008159</name>
</gene>
<name>A0A7W7S4J2_9ACTN</name>
<evidence type="ECO:0000313" key="3">
    <source>
        <dbReference type="Proteomes" id="UP000534286"/>
    </source>
</evidence>
<dbReference type="SMART" id="SM00710">
    <property type="entry name" value="PbH1"/>
    <property type="match status" value="6"/>
</dbReference>
<dbReference type="EMBL" id="JACHJU010000006">
    <property type="protein sequence ID" value="MBB4943758.1"/>
    <property type="molecule type" value="Genomic_DNA"/>
</dbReference>
<proteinExistence type="predicted"/>
<protein>
    <recommendedName>
        <fullName evidence="1">Right handed beta helix domain-containing protein</fullName>
    </recommendedName>
</protein>
<dbReference type="Pfam" id="PF13229">
    <property type="entry name" value="Beta_helix"/>
    <property type="match status" value="1"/>
</dbReference>
<dbReference type="InterPro" id="IPR006626">
    <property type="entry name" value="PbH1"/>
</dbReference>
<organism evidence="2 3">
    <name type="scientific">Streptosporangium album</name>
    <dbReference type="NCBI Taxonomy" id="47479"/>
    <lineage>
        <taxon>Bacteria</taxon>
        <taxon>Bacillati</taxon>
        <taxon>Actinomycetota</taxon>
        <taxon>Actinomycetes</taxon>
        <taxon>Streptosporangiales</taxon>
        <taxon>Streptosporangiaceae</taxon>
        <taxon>Streptosporangium</taxon>
    </lineage>
</organism>
<evidence type="ECO:0000313" key="2">
    <source>
        <dbReference type="EMBL" id="MBB4943758.1"/>
    </source>
</evidence>
<evidence type="ECO:0000259" key="1">
    <source>
        <dbReference type="Pfam" id="PF13229"/>
    </source>
</evidence>
<accession>A0A7W7S4J2</accession>
<dbReference type="InterPro" id="IPR012334">
    <property type="entry name" value="Pectin_lyas_fold"/>
</dbReference>
<dbReference type="Proteomes" id="UP000534286">
    <property type="component" value="Unassembled WGS sequence"/>
</dbReference>
<feature type="domain" description="Right handed beta helix" evidence="1">
    <location>
        <begin position="328"/>
        <end position="469"/>
    </location>
</feature>